<dbReference type="PANTHER" id="PTHR12526:SF638">
    <property type="entry name" value="SPORE COAT PROTEIN SA"/>
    <property type="match status" value="1"/>
</dbReference>
<dbReference type="PANTHER" id="PTHR12526">
    <property type="entry name" value="GLYCOSYLTRANSFERASE"/>
    <property type="match status" value="1"/>
</dbReference>
<dbReference type="Pfam" id="PF13692">
    <property type="entry name" value="Glyco_trans_1_4"/>
    <property type="match status" value="1"/>
</dbReference>
<organism evidence="1 2">
    <name type="scientific">Thauera sedimentorum</name>
    <dbReference type="NCBI Taxonomy" id="2767595"/>
    <lineage>
        <taxon>Bacteria</taxon>
        <taxon>Pseudomonadati</taxon>
        <taxon>Pseudomonadota</taxon>
        <taxon>Betaproteobacteria</taxon>
        <taxon>Rhodocyclales</taxon>
        <taxon>Zoogloeaceae</taxon>
        <taxon>Thauera</taxon>
    </lineage>
</organism>
<name>A0ABR9B4J6_9RHOO</name>
<reference evidence="2" key="1">
    <citation type="submission" date="2023-07" db="EMBL/GenBank/DDBJ databases">
        <title>Thauera sp. CAU 1555 isolated from sand of Yaerae Beach.</title>
        <authorList>
            <person name="Kim W."/>
        </authorList>
    </citation>
    <scope>NUCLEOTIDE SEQUENCE [LARGE SCALE GENOMIC DNA]</scope>
    <source>
        <strain evidence="2">CAU 1555</strain>
    </source>
</reference>
<sequence length="385" mass="42499">MSRGRAGDASRKPALVVISSQALSLWNFRGPLIRAWVAAGWRVVALAPDYDDAGRARVASLGAEPLDYSLGRAGLHPLRDVLDIARLVGLLLRLRPACSFAYFVKPVIYGGIAARLAGIPRRYAMVEGAGYVFSDPPQGPALRRRFLRWAVVALYRLGLAGVRKVLFLNRDDEEMFRMLRLVSPDQTECVGAIGVDLDHFAPASSVVEPLVFILAARLLVEKGVREYVEAARLVRRLRPEVRFILLGSPDQNPGSVSHSELLEWSSEGVVEWQAHVDDVRPWLARASVYVLPTWYREGVPRGIQEAMAMGRPVITTDMPGCRDAVVDGETGLLVPPRDSRALADCMLRFVDAPGLVCRMGQAARKFAEQAFDVHAANDRILRAMR</sequence>
<comment type="caution">
    <text evidence="1">The sequence shown here is derived from an EMBL/GenBank/DDBJ whole genome shotgun (WGS) entry which is preliminary data.</text>
</comment>
<dbReference type="CDD" id="cd03808">
    <property type="entry name" value="GT4_CapM-like"/>
    <property type="match status" value="1"/>
</dbReference>
<gene>
    <name evidence="1" type="ORF">IFO67_00160</name>
</gene>
<evidence type="ECO:0000313" key="1">
    <source>
        <dbReference type="EMBL" id="MBD8501295.1"/>
    </source>
</evidence>
<protein>
    <submittedName>
        <fullName evidence="1">Glycosyltransferase family 4 protein</fullName>
    </submittedName>
</protein>
<dbReference type="SUPFAM" id="SSF53756">
    <property type="entry name" value="UDP-Glycosyltransferase/glycogen phosphorylase"/>
    <property type="match status" value="1"/>
</dbReference>
<dbReference type="Gene3D" id="3.40.50.2000">
    <property type="entry name" value="Glycogen Phosphorylase B"/>
    <property type="match status" value="2"/>
</dbReference>
<keyword evidence="2" id="KW-1185">Reference proteome</keyword>
<accession>A0ABR9B4J6</accession>
<proteinExistence type="predicted"/>
<evidence type="ECO:0000313" key="2">
    <source>
        <dbReference type="Proteomes" id="UP000603602"/>
    </source>
</evidence>
<dbReference type="Proteomes" id="UP000603602">
    <property type="component" value="Unassembled WGS sequence"/>
</dbReference>
<dbReference type="EMBL" id="JACYTO010000001">
    <property type="protein sequence ID" value="MBD8501295.1"/>
    <property type="molecule type" value="Genomic_DNA"/>
</dbReference>